<gene>
    <name evidence="1" type="ORF">M6B38_373880</name>
</gene>
<organism evidence="1 2">
    <name type="scientific">Iris pallida</name>
    <name type="common">Sweet iris</name>
    <dbReference type="NCBI Taxonomy" id="29817"/>
    <lineage>
        <taxon>Eukaryota</taxon>
        <taxon>Viridiplantae</taxon>
        <taxon>Streptophyta</taxon>
        <taxon>Embryophyta</taxon>
        <taxon>Tracheophyta</taxon>
        <taxon>Spermatophyta</taxon>
        <taxon>Magnoliopsida</taxon>
        <taxon>Liliopsida</taxon>
        <taxon>Asparagales</taxon>
        <taxon>Iridaceae</taxon>
        <taxon>Iridoideae</taxon>
        <taxon>Irideae</taxon>
        <taxon>Iris</taxon>
    </lineage>
</organism>
<dbReference type="AlphaFoldDB" id="A0AAX6GCE9"/>
<proteinExistence type="predicted"/>
<protein>
    <submittedName>
        <fullName evidence="1">Linoleate 9S-lipoxygenase 4</fullName>
    </submittedName>
</protein>
<evidence type="ECO:0000313" key="1">
    <source>
        <dbReference type="EMBL" id="KAJ6826067.1"/>
    </source>
</evidence>
<comment type="caution">
    <text evidence="1">The sequence shown here is derived from an EMBL/GenBank/DDBJ whole genome shotgun (WGS) entry which is preliminary data.</text>
</comment>
<reference evidence="1" key="2">
    <citation type="submission" date="2023-04" db="EMBL/GenBank/DDBJ databases">
        <authorList>
            <person name="Bruccoleri R.E."/>
            <person name="Oakeley E.J."/>
            <person name="Faust A.-M."/>
            <person name="Dessus-Babus S."/>
            <person name="Altorfer M."/>
            <person name="Burckhardt D."/>
            <person name="Oertli M."/>
            <person name="Naumann U."/>
            <person name="Petersen F."/>
            <person name="Wong J."/>
        </authorList>
    </citation>
    <scope>NUCLEOTIDE SEQUENCE</scope>
    <source>
        <strain evidence="1">GSM-AAB239-AS_SAM_17_03QT</strain>
        <tissue evidence="1">Leaf</tissue>
    </source>
</reference>
<sequence>MATRRTSPGGRRCGPSRT</sequence>
<evidence type="ECO:0000313" key="2">
    <source>
        <dbReference type="Proteomes" id="UP001140949"/>
    </source>
</evidence>
<name>A0AAX6GCE9_IRIPA</name>
<accession>A0AAX6GCE9</accession>
<reference evidence="1" key="1">
    <citation type="journal article" date="2023" name="GigaByte">
        <title>Genome assembly of the bearded iris, Iris pallida Lam.</title>
        <authorList>
            <person name="Bruccoleri R.E."/>
            <person name="Oakeley E.J."/>
            <person name="Faust A.M.E."/>
            <person name="Altorfer M."/>
            <person name="Dessus-Babus S."/>
            <person name="Burckhardt D."/>
            <person name="Oertli M."/>
            <person name="Naumann U."/>
            <person name="Petersen F."/>
            <person name="Wong J."/>
        </authorList>
    </citation>
    <scope>NUCLEOTIDE SEQUENCE</scope>
    <source>
        <strain evidence="1">GSM-AAB239-AS_SAM_17_03QT</strain>
    </source>
</reference>
<dbReference type="EMBL" id="JANAVB010021197">
    <property type="protein sequence ID" value="KAJ6826067.1"/>
    <property type="molecule type" value="Genomic_DNA"/>
</dbReference>
<dbReference type="Proteomes" id="UP001140949">
    <property type="component" value="Unassembled WGS sequence"/>
</dbReference>
<keyword evidence="2" id="KW-1185">Reference proteome</keyword>